<evidence type="ECO:0000256" key="7">
    <source>
        <dbReference type="ARBA" id="ARBA00022989"/>
    </source>
</evidence>
<dbReference type="GO" id="GO:0055085">
    <property type="term" value="P:transmembrane transport"/>
    <property type="evidence" value="ECO:0007669"/>
    <property type="project" value="InterPro"/>
</dbReference>
<dbReference type="Gene3D" id="1.10.3720.10">
    <property type="entry name" value="MetI-like"/>
    <property type="match status" value="1"/>
</dbReference>
<dbReference type="Pfam" id="PF12911">
    <property type="entry name" value="OppC_N"/>
    <property type="match status" value="1"/>
</dbReference>
<evidence type="ECO:0000313" key="12">
    <source>
        <dbReference type="Proteomes" id="UP000035100"/>
    </source>
</evidence>
<dbReference type="PANTHER" id="PTHR43386">
    <property type="entry name" value="OLIGOPEPTIDE TRANSPORT SYSTEM PERMEASE PROTEIN APPC"/>
    <property type="match status" value="1"/>
</dbReference>
<dbReference type="GO" id="GO:0015833">
    <property type="term" value="P:peptide transport"/>
    <property type="evidence" value="ECO:0007669"/>
    <property type="project" value="UniProtKB-KW"/>
</dbReference>
<evidence type="ECO:0000256" key="1">
    <source>
        <dbReference type="ARBA" id="ARBA00004651"/>
    </source>
</evidence>
<gene>
    <name evidence="11" type="ORF">Wenmar_00608</name>
</gene>
<comment type="caution">
    <text evidence="11">The sequence shown here is derived from an EMBL/GenBank/DDBJ whole genome shotgun (WGS) entry which is preliminary data.</text>
</comment>
<keyword evidence="8 9" id="KW-0472">Membrane</keyword>
<dbReference type="eggNOG" id="COG1173">
    <property type="taxonomic scope" value="Bacteria"/>
</dbReference>
<comment type="subcellular location">
    <subcellularLocation>
        <location evidence="1 9">Cell membrane</location>
        <topology evidence="1 9">Multi-pass membrane protein</topology>
    </subcellularLocation>
</comment>
<dbReference type="STRING" id="1123501.Wenmar_00608"/>
<protein>
    <submittedName>
        <fullName evidence="11">ABC-type dipeptide/oligopeptide/nickel transport system, permease component</fullName>
    </submittedName>
</protein>
<proteinExistence type="inferred from homology"/>
<dbReference type="Pfam" id="PF00528">
    <property type="entry name" value="BPD_transp_1"/>
    <property type="match status" value="1"/>
</dbReference>
<dbReference type="GO" id="GO:0015031">
    <property type="term" value="P:protein transport"/>
    <property type="evidence" value="ECO:0007669"/>
    <property type="project" value="UniProtKB-KW"/>
</dbReference>
<keyword evidence="2 9" id="KW-0813">Transport</keyword>
<organism evidence="11 12">
    <name type="scientific">Wenxinia marina DSM 24838</name>
    <dbReference type="NCBI Taxonomy" id="1123501"/>
    <lineage>
        <taxon>Bacteria</taxon>
        <taxon>Pseudomonadati</taxon>
        <taxon>Pseudomonadota</taxon>
        <taxon>Alphaproteobacteria</taxon>
        <taxon>Rhodobacterales</taxon>
        <taxon>Roseobacteraceae</taxon>
        <taxon>Wenxinia</taxon>
    </lineage>
</organism>
<dbReference type="AlphaFoldDB" id="A0A0D0Q9Y7"/>
<keyword evidence="4 9" id="KW-0812">Transmembrane</keyword>
<keyword evidence="7 9" id="KW-1133">Transmembrane helix</keyword>
<sequence>MSAVSSRRPWVAPGLWRTLFGAQTSRTVGVAILAVVVLMCIFVPMLWPYGPNDFVALPLQPPEWAHPFGTDAVGRDVFVRTFAGGRIDLIAAVLTAGFSLVVGTVIGTASGVVRSRWVDALIMRIADAVIAFPALILLLTLVVMFGSDSRLFGAPAGLGPSLAALMCVQWAVYARLARGQALTLRNSDFVVASRLAGLSGPRIVFGHILPGVSRITLAYEIGDVVLVVVILASLPFLGAGVQPPTAEWGSIMYEGRAFLRNAWWIIVLPGGVLAITGLGLSFVADSFLSDRRDGR</sequence>
<evidence type="ECO:0000256" key="6">
    <source>
        <dbReference type="ARBA" id="ARBA00022927"/>
    </source>
</evidence>
<feature type="transmembrane region" description="Helical" evidence="9">
    <location>
        <begin position="152"/>
        <end position="173"/>
    </location>
</feature>
<reference evidence="11 12" key="1">
    <citation type="submission" date="2013-01" db="EMBL/GenBank/DDBJ databases">
        <authorList>
            <person name="Fiebig A."/>
            <person name="Goeker M."/>
            <person name="Klenk H.-P.P."/>
        </authorList>
    </citation>
    <scope>NUCLEOTIDE SEQUENCE [LARGE SCALE GENOMIC DNA]</scope>
    <source>
        <strain evidence="11 12">DSM 24838</strain>
    </source>
</reference>
<dbReference type="EMBL" id="AONG01000003">
    <property type="protein sequence ID" value="KIQ71229.1"/>
    <property type="molecule type" value="Genomic_DNA"/>
</dbReference>
<dbReference type="PANTHER" id="PTHR43386:SF1">
    <property type="entry name" value="D,D-DIPEPTIDE TRANSPORT SYSTEM PERMEASE PROTEIN DDPC-RELATED"/>
    <property type="match status" value="1"/>
</dbReference>
<feature type="transmembrane region" description="Helical" evidence="9">
    <location>
        <begin position="125"/>
        <end position="146"/>
    </location>
</feature>
<dbReference type="PATRIC" id="fig|1123501.6.peg.674"/>
<evidence type="ECO:0000256" key="9">
    <source>
        <dbReference type="RuleBase" id="RU363032"/>
    </source>
</evidence>
<feature type="transmembrane region" description="Helical" evidence="9">
    <location>
        <begin position="27"/>
        <end position="47"/>
    </location>
</feature>
<dbReference type="InterPro" id="IPR035906">
    <property type="entry name" value="MetI-like_sf"/>
</dbReference>
<keyword evidence="12" id="KW-1185">Reference proteome</keyword>
<evidence type="ECO:0000256" key="8">
    <source>
        <dbReference type="ARBA" id="ARBA00023136"/>
    </source>
</evidence>
<dbReference type="InterPro" id="IPR050366">
    <property type="entry name" value="BP-dependent_transpt_permease"/>
</dbReference>
<dbReference type="Proteomes" id="UP000035100">
    <property type="component" value="Unassembled WGS sequence"/>
</dbReference>
<comment type="similarity">
    <text evidence="9">Belongs to the binding-protein-dependent transport system permease family.</text>
</comment>
<feature type="transmembrane region" description="Helical" evidence="9">
    <location>
        <begin position="262"/>
        <end position="288"/>
    </location>
</feature>
<dbReference type="InterPro" id="IPR000515">
    <property type="entry name" value="MetI-like"/>
</dbReference>
<evidence type="ECO:0000259" key="10">
    <source>
        <dbReference type="PROSITE" id="PS50928"/>
    </source>
</evidence>
<keyword evidence="3" id="KW-1003">Cell membrane</keyword>
<keyword evidence="6" id="KW-0653">Protein transport</keyword>
<evidence type="ECO:0000313" key="11">
    <source>
        <dbReference type="EMBL" id="KIQ71229.1"/>
    </source>
</evidence>
<dbReference type="SUPFAM" id="SSF161098">
    <property type="entry name" value="MetI-like"/>
    <property type="match status" value="1"/>
</dbReference>
<dbReference type="OrthoDB" id="9766870at2"/>
<evidence type="ECO:0000256" key="4">
    <source>
        <dbReference type="ARBA" id="ARBA00022692"/>
    </source>
</evidence>
<feature type="domain" description="ABC transmembrane type-1" evidence="10">
    <location>
        <begin position="89"/>
        <end position="284"/>
    </location>
</feature>
<evidence type="ECO:0000256" key="5">
    <source>
        <dbReference type="ARBA" id="ARBA00022856"/>
    </source>
</evidence>
<dbReference type="PROSITE" id="PS50928">
    <property type="entry name" value="ABC_TM1"/>
    <property type="match status" value="1"/>
</dbReference>
<dbReference type="GO" id="GO:0005886">
    <property type="term" value="C:plasma membrane"/>
    <property type="evidence" value="ECO:0007669"/>
    <property type="project" value="UniProtKB-SubCell"/>
</dbReference>
<feature type="transmembrane region" description="Helical" evidence="9">
    <location>
        <begin position="89"/>
        <end position="113"/>
    </location>
</feature>
<keyword evidence="5" id="KW-0571">Peptide transport</keyword>
<dbReference type="CDD" id="cd06261">
    <property type="entry name" value="TM_PBP2"/>
    <property type="match status" value="1"/>
</dbReference>
<feature type="transmembrane region" description="Helical" evidence="9">
    <location>
        <begin position="224"/>
        <end position="242"/>
    </location>
</feature>
<evidence type="ECO:0000256" key="3">
    <source>
        <dbReference type="ARBA" id="ARBA00022475"/>
    </source>
</evidence>
<evidence type="ECO:0000256" key="2">
    <source>
        <dbReference type="ARBA" id="ARBA00022448"/>
    </source>
</evidence>
<accession>A0A0D0Q9Y7</accession>
<dbReference type="InterPro" id="IPR025966">
    <property type="entry name" value="OppC_N"/>
</dbReference>
<name>A0A0D0Q9Y7_9RHOB</name>